<proteinExistence type="predicted"/>
<gene>
    <name evidence="1" type="ORF">HLB44_02295</name>
</gene>
<protein>
    <recommendedName>
        <fullName evidence="3">Solute-binding protein family 3/N-terminal domain-containing protein</fullName>
    </recommendedName>
</protein>
<organism evidence="1 2">
    <name type="scientific">Pseudaquabacterium terrae</name>
    <dbReference type="NCBI Taxonomy" id="2732868"/>
    <lineage>
        <taxon>Bacteria</taxon>
        <taxon>Pseudomonadati</taxon>
        <taxon>Pseudomonadota</taxon>
        <taxon>Betaproteobacteria</taxon>
        <taxon>Burkholderiales</taxon>
        <taxon>Sphaerotilaceae</taxon>
        <taxon>Pseudaquabacterium</taxon>
    </lineage>
</organism>
<evidence type="ECO:0000313" key="1">
    <source>
        <dbReference type="EMBL" id="NRF65809.1"/>
    </source>
</evidence>
<dbReference type="RefSeq" id="WP_173120179.1">
    <property type="nucleotide sequence ID" value="NZ_JABRWJ010000001.1"/>
</dbReference>
<comment type="caution">
    <text evidence="1">The sequence shown here is derived from an EMBL/GenBank/DDBJ whole genome shotgun (WGS) entry which is preliminary data.</text>
</comment>
<dbReference type="EMBL" id="JABRWJ010000001">
    <property type="protein sequence ID" value="NRF65809.1"/>
    <property type="molecule type" value="Genomic_DNA"/>
</dbReference>
<name>A0ABX2E9W4_9BURK</name>
<accession>A0ABX2E9W4</accession>
<keyword evidence="2" id="KW-1185">Reference proteome</keyword>
<dbReference type="Proteomes" id="UP000737171">
    <property type="component" value="Unassembled WGS sequence"/>
</dbReference>
<evidence type="ECO:0000313" key="2">
    <source>
        <dbReference type="Proteomes" id="UP000737171"/>
    </source>
</evidence>
<evidence type="ECO:0008006" key="3">
    <source>
        <dbReference type="Google" id="ProtNLM"/>
    </source>
</evidence>
<dbReference type="SUPFAM" id="SSF53850">
    <property type="entry name" value="Periplasmic binding protein-like II"/>
    <property type="match status" value="1"/>
</dbReference>
<reference evidence="1 2" key="1">
    <citation type="submission" date="2020-05" db="EMBL/GenBank/DDBJ databases">
        <title>Aquincola sp. isolate from soil.</title>
        <authorList>
            <person name="Han J."/>
            <person name="Kim D.-U."/>
        </authorList>
    </citation>
    <scope>NUCLEOTIDE SEQUENCE [LARGE SCALE GENOMIC DNA]</scope>
    <source>
        <strain evidence="1 2">S2</strain>
    </source>
</reference>
<sequence>MLPLMAASPREAWTAAPAPFVMGTTRPEDTAAGQWVRKIYGEAFRRLGIPVRFEVHPVMRLGVLLSQGELDGETVRGPDYASGLADVIRVDEPVWNAVFALYATHPALTLARLQDLPATRWRGVYARGAVECERTLIPLLAADRLIDVQITEQAVSMVATGRADFLCGFDLVVLSAPPAAPEARATAPLRKLINVGDPVPLYLHVNRKHAELAPRLAATLRQMKAERLIERYWHEALQAFGK</sequence>